<accession>A0AA39IB98</accession>
<dbReference type="PANTHER" id="PTHR46306">
    <property type="entry name" value="BTB/POZ DOMAIN-CONTAINING PROTEIN 9"/>
    <property type="match status" value="1"/>
</dbReference>
<dbReference type="GO" id="GO:0050804">
    <property type="term" value="P:modulation of chemical synaptic transmission"/>
    <property type="evidence" value="ECO:0007669"/>
    <property type="project" value="TreeGrafter"/>
</dbReference>
<evidence type="ECO:0008006" key="4">
    <source>
        <dbReference type="Google" id="ProtNLM"/>
    </source>
</evidence>
<name>A0AA39IB98_9BILA</name>
<dbReference type="AlphaFoldDB" id="A0AA39IB98"/>
<sequence length="458" mass="50737">MITQARHSNQLLTKSITAAKSLNCESEVAGGSSQSDESKPSAIVGDHPEPIVDAESAHGSGVASIPTTPEKTKSNLIAIHQSGFTSRKSEVSNDQRVQQTSQNGEQKQTSLRQSGFMLIRPSVNLQISSNGNCDVPVNDRNVATSEHGAEVIITGRAKCPDVSIIGNLQWTLLPYGHYQSCRINDGNIMIQLGKTCMLGSLKLVLHRYTESNFYNYYVEMSTDGESWEKVIDNTNSRCCSVQDLVFKSRPVKYIKITGTYSSHSEVLAVAYFQCPSQSPKYNYCDTFTDKSVRIFDEEHELEQWGLAGRTDIYIPRKGVNVATVEDDAEVIVSGDGVVGPQNCIINGSDTVTNGSGIQGVDIGGSIVVRLGRIYVLDSLQFALWATYGVYYHYYIEMSIDGEEREMVIDKRVTQCRSFQDLHFTQRAVKYIRIVGTHKSSKKDSSFQIISFQCPLWNA</sequence>
<reference evidence="2" key="1">
    <citation type="submission" date="2023-06" db="EMBL/GenBank/DDBJ databases">
        <title>Genomic analysis of the entomopathogenic nematode Steinernema hermaphroditum.</title>
        <authorList>
            <person name="Schwarz E.M."/>
            <person name="Heppert J.K."/>
            <person name="Baniya A."/>
            <person name="Schwartz H.T."/>
            <person name="Tan C.-H."/>
            <person name="Antoshechkin I."/>
            <person name="Sternberg P.W."/>
            <person name="Goodrich-Blair H."/>
            <person name="Dillman A.R."/>
        </authorList>
    </citation>
    <scope>NUCLEOTIDE SEQUENCE</scope>
    <source>
        <strain evidence="2">PS9179</strain>
        <tissue evidence="2">Whole animal</tissue>
    </source>
</reference>
<feature type="region of interest" description="Disordered" evidence="1">
    <location>
        <begin position="27"/>
        <end position="109"/>
    </location>
</feature>
<keyword evidence="3" id="KW-1185">Reference proteome</keyword>
<organism evidence="2 3">
    <name type="scientific">Steinernema hermaphroditum</name>
    <dbReference type="NCBI Taxonomy" id="289476"/>
    <lineage>
        <taxon>Eukaryota</taxon>
        <taxon>Metazoa</taxon>
        <taxon>Ecdysozoa</taxon>
        <taxon>Nematoda</taxon>
        <taxon>Chromadorea</taxon>
        <taxon>Rhabditida</taxon>
        <taxon>Tylenchina</taxon>
        <taxon>Panagrolaimomorpha</taxon>
        <taxon>Strongyloidoidea</taxon>
        <taxon>Steinernematidae</taxon>
        <taxon>Steinernema</taxon>
    </lineage>
</organism>
<dbReference type="Gene3D" id="2.60.120.260">
    <property type="entry name" value="Galactose-binding domain-like"/>
    <property type="match status" value="2"/>
</dbReference>
<proteinExistence type="predicted"/>
<dbReference type="GO" id="GO:0005737">
    <property type="term" value="C:cytoplasm"/>
    <property type="evidence" value="ECO:0007669"/>
    <property type="project" value="TreeGrafter"/>
</dbReference>
<feature type="compositionally biased region" description="Polar residues" evidence="1">
    <location>
        <begin position="94"/>
        <end position="109"/>
    </location>
</feature>
<protein>
    <recommendedName>
        <fullName evidence="4">F5/8 type C domain-containing protein</fullName>
    </recommendedName>
</protein>
<comment type="caution">
    <text evidence="2">The sequence shown here is derived from an EMBL/GenBank/DDBJ whole genome shotgun (WGS) entry which is preliminary data.</text>
</comment>
<dbReference type="GO" id="GO:0048512">
    <property type="term" value="P:circadian behavior"/>
    <property type="evidence" value="ECO:0007669"/>
    <property type="project" value="TreeGrafter"/>
</dbReference>
<evidence type="ECO:0000256" key="1">
    <source>
        <dbReference type="SAM" id="MobiDB-lite"/>
    </source>
</evidence>
<evidence type="ECO:0000313" key="3">
    <source>
        <dbReference type="Proteomes" id="UP001175271"/>
    </source>
</evidence>
<dbReference type="PANTHER" id="PTHR46306:SF1">
    <property type="entry name" value="BTB_POZ DOMAIN-CONTAINING PROTEIN 9"/>
    <property type="match status" value="1"/>
</dbReference>
<evidence type="ECO:0000313" key="2">
    <source>
        <dbReference type="EMBL" id="KAK0420028.1"/>
    </source>
</evidence>
<dbReference type="InterPro" id="IPR008979">
    <property type="entry name" value="Galactose-bd-like_sf"/>
</dbReference>
<dbReference type="EMBL" id="JAUCMV010000002">
    <property type="protein sequence ID" value="KAK0420028.1"/>
    <property type="molecule type" value="Genomic_DNA"/>
</dbReference>
<gene>
    <name evidence="2" type="ORF">QR680_014468</name>
</gene>
<dbReference type="SUPFAM" id="SSF49785">
    <property type="entry name" value="Galactose-binding domain-like"/>
    <property type="match status" value="2"/>
</dbReference>
<dbReference type="Proteomes" id="UP001175271">
    <property type="component" value="Unassembled WGS sequence"/>
</dbReference>
<dbReference type="InterPro" id="IPR052407">
    <property type="entry name" value="BTB_POZ_domain_cont_9"/>
</dbReference>
<dbReference type="GO" id="GO:0008344">
    <property type="term" value="P:adult locomotory behavior"/>
    <property type="evidence" value="ECO:0007669"/>
    <property type="project" value="TreeGrafter"/>
</dbReference>